<dbReference type="PROSITE" id="PS01124">
    <property type="entry name" value="HTH_ARAC_FAMILY_2"/>
    <property type="match status" value="1"/>
</dbReference>
<dbReference type="InterPro" id="IPR018060">
    <property type="entry name" value="HTH_AraC"/>
</dbReference>
<dbReference type="InterPro" id="IPR020449">
    <property type="entry name" value="Tscrpt_reg_AraC-type_HTH"/>
</dbReference>
<dbReference type="InterPro" id="IPR018062">
    <property type="entry name" value="HTH_AraC-typ_CS"/>
</dbReference>
<comment type="caution">
    <text evidence="5">The sequence shown here is derived from an EMBL/GenBank/DDBJ whole genome shotgun (WGS) entry which is preliminary data.</text>
</comment>
<dbReference type="SMART" id="SM00342">
    <property type="entry name" value="HTH_ARAC"/>
    <property type="match status" value="1"/>
</dbReference>
<name>A0A7X0VV04_9BACL</name>
<dbReference type="RefSeq" id="WP_185128584.1">
    <property type="nucleotide sequence ID" value="NZ_JACJVO010000009.1"/>
</dbReference>
<feature type="domain" description="HTH araC/xylS-type" evidence="4">
    <location>
        <begin position="168"/>
        <end position="269"/>
    </location>
</feature>
<sequence>MFPLAGRITEAMQLRYLHIRRYDLPHTWRIDGRELDNAVIWLIDDGAIRLETEGFAPIDAADSDVLFLAPGTKLTCRARTASLSIVSLNFEAAFAGRWPVSLRFPVRYEGDRAELAAVLHGLLADEAAAPSAAKPFLLQAGLLRLLGLMAAGMAAKREAMPETGGIDARVREAIARMAGRPDAFPASAELAEAAGVSESHLRKLFLRETGMTPLQYALRLKVSLAMRRLAGSDDRIAEIAYSLGYEDPNYFARLFRKCSGMTPQEYRRKHRDWMLAEETEGT</sequence>
<reference evidence="5 6" key="1">
    <citation type="submission" date="2020-08" db="EMBL/GenBank/DDBJ databases">
        <title>Cohnella phylogeny.</title>
        <authorList>
            <person name="Dunlap C."/>
        </authorList>
    </citation>
    <scope>NUCLEOTIDE SEQUENCE [LARGE SCALE GENOMIC DNA]</scope>
    <source>
        <strain evidence="5 6">CBP 2801</strain>
    </source>
</reference>
<gene>
    <name evidence="5" type="ORF">H7C18_08445</name>
</gene>
<keyword evidence="2" id="KW-0238">DNA-binding</keyword>
<dbReference type="Pfam" id="PF12833">
    <property type="entry name" value="HTH_18"/>
    <property type="match status" value="1"/>
</dbReference>
<evidence type="ECO:0000313" key="6">
    <source>
        <dbReference type="Proteomes" id="UP000564644"/>
    </source>
</evidence>
<dbReference type="InterPro" id="IPR009057">
    <property type="entry name" value="Homeodomain-like_sf"/>
</dbReference>
<dbReference type="Gene3D" id="1.10.10.60">
    <property type="entry name" value="Homeodomain-like"/>
    <property type="match status" value="2"/>
</dbReference>
<keyword evidence="3" id="KW-0804">Transcription</keyword>
<dbReference type="EMBL" id="JACJVO010000009">
    <property type="protein sequence ID" value="MBB6730930.1"/>
    <property type="molecule type" value="Genomic_DNA"/>
</dbReference>
<dbReference type="PRINTS" id="PR00032">
    <property type="entry name" value="HTHARAC"/>
</dbReference>
<evidence type="ECO:0000256" key="2">
    <source>
        <dbReference type="ARBA" id="ARBA00023125"/>
    </source>
</evidence>
<dbReference type="PROSITE" id="PS00041">
    <property type="entry name" value="HTH_ARAC_FAMILY_1"/>
    <property type="match status" value="1"/>
</dbReference>
<dbReference type="PANTHER" id="PTHR46796:SF13">
    <property type="entry name" value="HTH-TYPE TRANSCRIPTIONAL ACTIVATOR RHAS"/>
    <property type="match status" value="1"/>
</dbReference>
<organism evidence="5 6">
    <name type="scientific">Cohnella zeiphila</name>
    <dbReference type="NCBI Taxonomy" id="2761120"/>
    <lineage>
        <taxon>Bacteria</taxon>
        <taxon>Bacillati</taxon>
        <taxon>Bacillota</taxon>
        <taxon>Bacilli</taxon>
        <taxon>Bacillales</taxon>
        <taxon>Paenibacillaceae</taxon>
        <taxon>Cohnella</taxon>
    </lineage>
</organism>
<proteinExistence type="predicted"/>
<dbReference type="Proteomes" id="UP000564644">
    <property type="component" value="Unassembled WGS sequence"/>
</dbReference>
<dbReference type="SUPFAM" id="SSF46689">
    <property type="entry name" value="Homeodomain-like"/>
    <property type="match status" value="2"/>
</dbReference>
<evidence type="ECO:0000313" key="5">
    <source>
        <dbReference type="EMBL" id="MBB6730930.1"/>
    </source>
</evidence>
<evidence type="ECO:0000256" key="3">
    <source>
        <dbReference type="ARBA" id="ARBA00023163"/>
    </source>
</evidence>
<accession>A0A7X0VV04</accession>
<dbReference type="GO" id="GO:0003700">
    <property type="term" value="F:DNA-binding transcription factor activity"/>
    <property type="evidence" value="ECO:0007669"/>
    <property type="project" value="InterPro"/>
</dbReference>
<protein>
    <submittedName>
        <fullName evidence="5">Helix-turn-helix transcriptional regulator</fullName>
    </submittedName>
</protein>
<keyword evidence="6" id="KW-1185">Reference proteome</keyword>
<evidence type="ECO:0000259" key="4">
    <source>
        <dbReference type="PROSITE" id="PS01124"/>
    </source>
</evidence>
<evidence type="ECO:0000256" key="1">
    <source>
        <dbReference type="ARBA" id="ARBA00023015"/>
    </source>
</evidence>
<dbReference type="AlphaFoldDB" id="A0A7X0VV04"/>
<keyword evidence="1" id="KW-0805">Transcription regulation</keyword>
<dbReference type="GO" id="GO:0043565">
    <property type="term" value="F:sequence-specific DNA binding"/>
    <property type="evidence" value="ECO:0007669"/>
    <property type="project" value="InterPro"/>
</dbReference>
<dbReference type="InterPro" id="IPR050204">
    <property type="entry name" value="AraC_XylS_family_regulators"/>
</dbReference>
<dbReference type="PANTHER" id="PTHR46796">
    <property type="entry name" value="HTH-TYPE TRANSCRIPTIONAL ACTIVATOR RHAS-RELATED"/>
    <property type="match status" value="1"/>
</dbReference>